<name>A0AAW1U9S8_9CUCU</name>
<sequence length="119" mass="13701">MSEATSIQNKLAEFLISIDKLILSCVHEFQINSYRNNCHFSLKGDPFVWQTDVNRTVNIYRFSVMFTVVDFPVPRNQSQSPDRGFGRQVAHAEKMELLPAVPETTDRLRDPQNKRESVG</sequence>
<dbReference type="Proteomes" id="UP001431783">
    <property type="component" value="Unassembled WGS sequence"/>
</dbReference>
<comment type="caution">
    <text evidence="2">The sequence shown here is derived from an EMBL/GenBank/DDBJ whole genome shotgun (WGS) entry which is preliminary data.</text>
</comment>
<organism evidence="2 3">
    <name type="scientific">Henosepilachna vigintioctopunctata</name>
    <dbReference type="NCBI Taxonomy" id="420089"/>
    <lineage>
        <taxon>Eukaryota</taxon>
        <taxon>Metazoa</taxon>
        <taxon>Ecdysozoa</taxon>
        <taxon>Arthropoda</taxon>
        <taxon>Hexapoda</taxon>
        <taxon>Insecta</taxon>
        <taxon>Pterygota</taxon>
        <taxon>Neoptera</taxon>
        <taxon>Endopterygota</taxon>
        <taxon>Coleoptera</taxon>
        <taxon>Polyphaga</taxon>
        <taxon>Cucujiformia</taxon>
        <taxon>Coccinelloidea</taxon>
        <taxon>Coccinellidae</taxon>
        <taxon>Epilachninae</taxon>
        <taxon>Epilachnini</taxon>
        <taxon>Henosepilachna</taxon>
    </lineage>
</organism>
<proteinExistence type="predicted"/>
<feature type="compositionally biased region" description="Basic and acidic residues" evidence="1">
    <location>
        <begin position="104"/>
        <end position="119"/>
    </location>
</feature>
<evidence type="ECO:0000313" key="3">
    <source>
        <dbReference type="Proteomes" id="UP001431783"/>
    </source>
</evidence>
<protein>
    <submittedName>
        <fullName evidence="2">Uncharacterized protein</fullName>
    </submittedName>
</protein>
<evidence type="ECO:0000313" key="2">
    <source>
        <dbReference type="EMBL" id="KAK9877462.1"/>
    </source>
</evidence>
<reference evidence="2 3" key="1">
    <citation type="submission" date="2023-03" db="EMBL/GenBank/DDBJ databases">
        <title>Genome insight into feeding habits of ladybird beetles.</title>
        <authorList>
            <person name="Li H.-S."/>
            <person name="Huang Y.-H."/>
            <person name="Pang H."/>
        </authorList>
    </citation>
    <scope>NUCLEOTIDE SEQUENCE [LARGE SCALE GENOMIC DNA]</scope>
    <source>
        <strain evidence="2">SYSU_2023b</strain>
        <tissue evidence="2">Whole body</tissue>
    </source>
</reference>
<gene>
    <name evidence="2" type="ORF">WA026_018571</name>
</gene>
<evidence type="ECO:0000256" key="1">
    <source>
        <dbReference type="SAM" id="MobiDB-lite"/>
    </source>
</evidence>
<keyword evidence="3" id="KW-1185">Reference proteome</keyword>
<dbReference type="EMBL" id="JARQZJ010000042">
    <property type="protein sequence ID" value="KAK9877462.1"/>
    <property type="molecule type" value="Genomic_DNA"/>
</dbReference>
<accession>A0AAW1U9S8</accession>
<dbReference type="AlphaFoldDB" id="A0AAW1U9S8"/>
<feature type="region of interest" description="Disordered" evidence="1">
    <location>
        <begin position="100"/>
        <end position="119"/>
    </location>
</feature>